<sequence>MGSHDVNVRSESMNWFSLEVVAEENSDPTPYEKLLGFVPSFQAVAGSESTESFMFVNHQPYVDDDMTEEDVWGQDDDMSSFDGSTTPSSKRWPDSESDSHFSASHDEGSIRRIRFAGIFSPSQFSPITMDDWEAMRGRPFHSFHTMAPEYGAAGTIKSTRHVVGASPHHGMLLFKEGFSPSDGPRSAPIEVPLWSRLCSQMGDEDDDGDDDDMNNAKRVPPHELLAKQLARSRISAFSVIEGAGRTLKGRDASEVRDAVWKQTGFPG</sequence>
<feature type="region of interest" description="Disordered" evidence="2">
    <location>
        <begin position="71"/>
        <end position="105"/>
    </location>
</feature>
<evidence type="ECO:0000313" key="3">
    <source>
        <dbReference type="EMBL" id="KAI5073972.1"/>
    </source>
</evidence>
<accession>A0A9D4ZHB0</accession>
<keyword evidence="4" id="KW-1185">Reference proteome</keyword>
<evidence type="ECO:0000256" key="1">
    <source>
        <dbReference type="ARBA" id="ARBA00034773"/>
    </source>
</evidence>
<comment type="similarity">
    <text evidence="1">Belongs to the senescence regulator S40 family.</text>
</comment>
<evidence type="ECO:0000256" key="2">
    <source>
        <dbReference type="SAM" id="MobiDB-lite"/>
    </source>
</evidence>
<dbReference type="Proteomes" id="UP000886520">
    <property type="component" value="Chromosome 11"/>
</dbReference>
<dbReference type="OrthoDB" id="1917735at2759"/>
<comment type="caution">
    <text evidence="3">The sequence shown here is derived from an EMBL/GenBank/DDBJ whole genome shotgun (WGS) entry which is preliminary data.</text>
</comment>
<protein>
    <submittedName>
        <fullName evidence="3">Uncharacterized protein</fullName>
    </submittedName>
</protein>
<dbReference type="PANTHER" id="PTHR33083">
    <property type="entry name" value="EXPRESSED PROTEIN"/>
    <property type="match status" value="1"/>
</dbReference>
<dbReference type="GO" id="GO:0010150">
    <property type="term" value="P:leaf senescence"/>
    <property type="evidence" value="ECO:0007669"/>
    <property type="project" value="UniProtKB-ARBA"/>
</dbReference>
<name>A0A9D4ZHB0_ADICA</name>
<dbReference type="AlphaFoldDB" id="A0A9D4ZHB0"/>
<gene>
    <name evidence="3" type="ORF">GOP47_0011985</name>
</gene>
<dbReference type="InterPro" id="IPR007608">
    <property type="entry name" value="Senescence_reg_S40"/>
</dbReference>
<feature type="compositionally biased region" description="Basic and acidic residues" evidence="2">
    <location>
        <begin position="91"/>
        <end position="105"/>
    </location>
</feature>
<dbReference type="PANTHER" id="PTHR33083:SF123">
    <property type="entry name" value="EXPRESSED PROTEIN"/>
    <property type="match status" value="1"/>
</dbReference>
<dbReference type="Pfam" id="PF04520">
    <property type="entry name" value="Senescence_reg"/>
    <property type="match status" value="1"/>
</dbReference>
<proteinExistence type="inferred from homology"/>
<dbReference type="EMBL" id="JABFUD020000011">
    <property type="protein sequence ID" value="KAI5073972.1"/>
    <property type="molecule type" value="Genomic_DNA"/>
</dbReference>
<reference evidence="3" key="1">
    <citation type="submission" date="2021-01" db="EMBL/GenBank/DDBJ databases">
        <title>Adiantum capillus-veneris genome.</title>
        <authorList>
            <person name="Fang Y."/>
            <person name="Liao Q."/>
        </authorList>
    </citation>
    <scope>NUCLEOTIDE SEQUENCE</scope>
    <source>
        <strain evidence="3">H3</strain>
        <tissue evidence="3">Leaf</tissue>
    </source>
</reference>
<evidence type="ECO:0000313" key="4">
    <source>
        <dbReference type="Proteomes" id="UP000886520"/>
    </source>
</evidence>
<organism evidence="3 4">
    <name type="scientific">Adiantum capillus-veneris</name>
    <name type="common">Maidenhair fern</name>
    <dbReference type="NCBI Taxonomy" id="13818"/>
    <lineage>
        <taxon>Eukaryota</taxon>
        <taxon>Viridiplantae</taxon>
        <taxon>Streptophyta</taxon>
        <taxon>Embryophyta</taxon>
        <taxon>Tracheophyta</taxon>
        <taxon>Polypodiopsida</taxon>
        <taxon>Polypodiidae</taxon>
        <taxon>Polypodiales</taxon>
        <taxon>Pteridineae</taxon>
        <taxon>Pteridaceae</taxon>
        <taxon>Vittarioideae</taxon>
        <taxon>Adiantum</taxon>
    </lineage>
</organism>